<evidence type="ECO:0000256" key="1">
    <source>
        <dbReference type="ARBA" id="ARBA00005641"/>
    </source>
</evidence>
<dbReference type="EMBL" id="MRCC01000002">
    <property type="protein sequence ID" value="OKH28812.1"/>
    <property type="molecule type" value="Genomic_DNA"/>
</dbReference>
<evidence type="ECO:0000259" key="8">
    <source>
        <dbReference type="Pfam" id="PF00150"/>
    </source>
</evidence>
<keyword evidence="2 7" id="KW-0378">Hydrolase</keyword>
<evidence type="ECO:0000313" key="10">
    <source>
        <dbReference type="Proteomes" id="UP000185984"/>
    </source>
</evidence>
<keyword evidence="6" id="KW-0624">Polysaccharide degradation</keyword>
<keyword evidence="4" id="KW-0119">Carbohydrate metabolism</keyword>
<gene>
    <name evidence="9" type="ORF">NIES1031_02630</name>
</gene>
<organism evidence="9 10">
    <name type="scientific">Chroogloeocystis siderophila 5.2 s.c.1</name>
    <dbReference type="NCBI Taxonomy" id="247279"/>
    <lineage>
        <taxon>Bacteria</taxon>
        <taxon>Bacillati</taxon>
        <taxon>Cyanobacteriota</taxon>
        <taxon>Cyanophyceae</taxon>
        <taxon>Oscillatoriophycideae</taxon>
        <taxon>Chroococcales</taxon>
        <taxon>Chroococcaceae</taxon>
        <taxon>Chroogloeocystis</taxon>
    </lineage>
</organism>
<dbReference type="PANTHER" id="PTHR31297">
    <property type="entry name" value="GLUCAN ENDO-1,6-BETA-GLUCOSIDASE B"/>
    <property type="match status" value="1"/>
</dbReference>
<accession>A0A1U7HYW0</accession>
<dbReference type="GO" id="GO:0030245">
    <property type="term" value="P:cellulose catabolic process"/>
    <property type="evidence" value="ECO:0007669"/>
    <property type="project" value="UniProtKB-KW"/>
</dbReference>
<sequence length="353" mass="41075">MKEERFSRLTQGINLSHWFAQAPLTHKNFQTRVSVQDIQQIKKMGFRHVRVPIDPNVLFNEKQAEKLNQDNLKDFDRALDMILAENLGVIVDIHPQARFKQRLYNDVIFVNNVAKFWKSLAQHLSTRDPELVFLEVLNEPDVKDPKVWYGIQPKLLAAMRSGAPLHTLIASGNLRVGRNWDGIEALQLLSPIKDLNVIYNFHFYTPKPFVSQGATWGWDMLRYFRSVPYPSNPVSVASILPQIKNETARKRLQEYGKQRWNAQKLEELISSAAAWAKEHKVRLTCNEFGVYRRVAPPDDRNTWIRDVRSLLEKYNIGWSMWDYNHGFGVMKRVNGKSVPDLDTLQALFTEIDY</sequence>
<feature type="domain" description="Glycoside hydrolase family 5" evidence="8">
    <location>
        <begin position="33"/>
        <end position="324"/>
    </location>
</feature>
<dbReference type="GO" id="GO:0009986">
    <property type="term" value="C:cell surface"/>
    <property type="evidence" value="ECO:0007669"/>
    <property type="project" value="TreeGrafter"/>
</dbReference>
<evidence type="ECO:0000256" key="4">
    <source>
        <dbReference type="ARBA" id="ARBA00023277"/>
    </source>
</evidence>
<comment type="similarity">
    <text evidence="1 7">Belongs to the glycosyl hydrolase 5 (cellulase A) family.</text>
</comment>
<evidence type="ECO:0000313" key="9">
    <source>
        <dbReference type="EMBL" id="OKH28812.1"/>
    </source>
</evidence>
<protein>
    <recommendedName>
        <fullName evidence="8">Glycoside hydrolase family 5 domain-containing protein</fullName>
    </recommendedName>
</protein>
<comment type="caution">
    <text evidence="9">The sequence shown here is derived from an EMBL/GenBank/DDBJ whole genome shotgun (WGS) entry which is preliminary data.</text>
</comment>
<reference evidence="9 10" key="1">
    <citation type="submission" date="2016-11" db="EMBL/GenBank/DDBJ databases">
        <title>Draft Genome Sequences of Nine Cyanobacterial Strains from Diverse Habitats.</title>
        <authorList>
            <person name="Zhu T."/>
            <person name="Hou S."/>
            <person name="Lu X."/>
            <person name="Hess W.R."/>
        </authorList>
    </citation>
    <scope>NUCLEOTIDE SEQUENCE [LARGE SCALE GENOMIC DNA]</scope>
    <source>
        <strain evidence="9 10">5.2 s.c.1</strain>
    </source>
</reference>
<dbReference type="GO" id="GO:0005576">
    <property type="term" value="C:extracellular region"/>
    <property type="evidence" value="ECO:0007669"/>
    <property type="project" value="TreeGrafter"/>
</dbReference>
<dbReference type="InterPro" id="IPR050386">
    <property type="entry name" value="Glycosyl_hydrolase_5"/>
</dbReference>
<dbReference type="PANTHER" id="PTHR31297:SF41">
    <property type="entry name" value="ENDOGLUCANASE, PUTATIVE (AFU_ORTHOLOGUE AFUA_5G01830)-RELATED"/>
    <property type="match status" value="1"/>
</dbReference>
<name>A0A1U7HYW0_9CHRO</name>
<evidence type="ECO:0000256" key="2">
    <source>
        <dbReference type="ARBA" id="ARBA00022801"/>
    </source>
</evidence>
<dbReference type="GO" id="GO:0008422">
    <property type="term" value="F:beta-glucosidase activity"/>
    <property type="evidence" value="ECO:0007669"/>
    <property type="project" value="TreeGrafter"/>
</dbReference>
<keyword evidence="10" id="KW-1185">Reference proteome</keyword>
<keyword evidence="3" id="KW-0136">Cellulose degradation</keyword>
<proteinExistence type="inferred from homology"/>
<dbReference type="InterPro" id="IPR001547">
    <property type="entry name" value="Glyco_hydro_5"/>
</dbReference>
<evidence type="ECO:0000256" key="3">
    <source>
        <dbReference type="ARBA" id="ARBA00023001"/>
    </source>
</evidence>
<keyword evidence="5 7" id="KW-0326">Glycosidase</keyword>
<dbReference type="Pfam" id="PF00150">
    <property type="entry name" value="Cellulase"/>
    <property type="match status" value="1"/>
</dbReference>
<dbReference type="Gene3D" id="3.20.20.80">
    <property type="entry name" value="Glycosidases"/>
    <property type="match status" value="1"/>
</dbReference>
<dbReference type="SUPFAM" id="SSF51445">
    <property type="entry name" value="(Trans)glycosidases"/>
    <property type="match status" value="1"/>
</dbReference>
<evidence type="ECO:0000256" key="5">
    <source>
        <dbReference type="ARBA" id="ARBA00023295"/>
    </source>
</evidence>
<evidence type="ECO:0000256" key="6">
    <source>
        <dbReference type="ARBA" id="ARBA00023326"/>
    </source>
</evidence>
<dbReference type="InterPro" id="IPR017853">
    <property type="entry name" value="GH"/>
</dbReference>
<dbReference type="AlphaFoldDB" id="A0A1U7HYW0"/>
<evidence type="ECO:0000256" key="7">
    <source>
        <dbReference type="RuleBase" id="RU361153"/>
    </source>
</evidence>
<dbReference type="STRING" id="247279.NIES1031_02630"/>
<dbReference type="Proteomes" id="UP000185984">
    <property type="component" value="Unassembled WGS sequence"/>
</dbReference>